<sequence length="174" mass="20121">MNMSDIIYHPLDANNPQDALDVKRLVDLDISEPYSIYVYRFFLSQWPNLCILAKCEGKTVGAIIAKLERHRNVRMRGYIGMVVVNRSYRKQGIAKKLVNLVIEEMVKEKADEIILETEVINEAAIGLYENIGFLRVKRLHRYYLNQHDAYRLVLPITDKSSIRSAFLPPPDSII</sequence>
<reference evidence="5 6" key="1">
    <citation type="journal article" date="2023" name="Elife">
        <title>Identification of key yeast species and microbe-microbe interactions impacting larval growth of Drosophila in the wild.</title>
        <authorList>
            <person name="Mure A."/>
            <person name="Sugiura Y."/>
            <person name="Maeda R."/>
            <person name="Honda K."/>
            <person name="Sakurai N."/>
            <person name="Takahashi Y."/>
            <person name="Watada M."/>
            <person name="Katoh T."/>
            <person name="Gotoh A."/>
            <person name="Gotoh Y."/>
            <person name="Taniguchi I."/>
            <person name="Nakamura K."/>
            <person name="Hayashi T."/>
            <person name="Katayama T."/>
            <person name="Uemura T."/>
            <person name="Hattori Y."/>
        </authorList>
    </citation>
    <scope>NUCLEOTIDE SEQUENCE [LARGE SCALE GENOMIC DNA]</scope>
    <source>
        <strain evidence="5 6">SC-9</strain>
    </source>
</reference>
<evidence type="ECO:0000313" key="6">
    <source>
        <dbReference type="Proteomes" id="UP001360560"/>
    </source>
</evidence>
<dbReference type="PANTHER" id="PTHR45896:SF1">
    <property type="entry name" value="N-ALPHA-ACETYLTRANSFERASE 30"/>
    <property type="match status" value="1"/>
</dbReference>
<dbReference type="CDD" id="cd04301">
    <property type="entry name" value="NAT_SF"/>
    <property type="match status" value="1"/>
</dbReference>
<proteinExistence type="inferred from homology"/>
<feature type="domain" description="N-acetyltransferase" evidence="4">
    <location>
        <begin position="6"/>
        <end position="157"/>
    </location>
</feature>
<evidence type="ECO:0000256" key="2">
    <source>
        <dbReference type="ARBA" id="ARBA00023315"/>
    </source>
</evidence>
<dbReference type="Pfam" id="PF00583">
    <property type="entry name" value="Acetyltransf_1"/>
    <property type="match status" value="1"/>
</dbReference>
<dbReference type="Proteomes" id="UP001360560">
    <property type="component" value="Unassembled WGS sequence"/>
</dbReference>
<dbReference type="GeneID" id="90073789"/>
<organism evidence="5 6">
    <name type="scientific">Saccharomycopsis crataegensis</name>
    <dbReference type="NCBI Taxonomy" id="43959"/>
    <lineage>
        <taxon>Eukaryota</taxon>
        <taxon>Fungi</taxon>
        <taxon>Dikarya</taxon>
        <taxon>Ascomycota</taxon>
        <taxon>Saccharomycotina</taxon>
        <taxon>Saccharomycetes</taxon>
        <taxon>Saccharomycopsidaceae</taxon>
        <taxon>Saccharomycopsis</taxon>
    </lineage>
</organism>
<dbReference type="InterPro" id="IPR044542">
    <property type="entry name" value="NAA30-like"/>
</dbReference>
<keyword evidence="1" id="KW-0808">Transferase</keyword>
<keyword evidence="2" id="KW-0012">Acyltransferase</keyword>
<keyword evidence="6" id="KW-1185">Reference proteome</keyword>
<comment type="caution">
    <text evidence="5">The sequence shown here is derived from an EMBL/GenBank/DDBJ whole genome shotgun (WGS) entry which is preliminary data.</text>
</comment>
<evidence type="ECO:0000313" key="5">
    <source>
        <dbReference type="EMBL" id="GMM35814.1"/>
    </source>
</evidence>
<evidence type="ECO:0000256" key="1">
    <source>
        <dbReference type="ARBA" id="ARBA00022679"/>
    </source>
</evidence>
<protein>
    <submittedName>
        <fullName evidence="5">Peptide alpha-N-acetyltransferase</fullName>
    </submittedName>
</protein>
<gene>
    <name evidence="5" type="ORF">DASC09_031390</name>
</gene>
<dbReference type="Gene3D" id="3.40.630.30">
    <property type="match status" value="1"/>
</dbReference>
<dbReference type="GO" id="GO:0004596">
    <property type="term" value="F:protein-N-terminal amino-acid acetyltransferase activity"/>
    <property type="evidence" value="ECO:0007669"/>
    <property type="project" value="InterPro"/>
</dbReference>
<dbReference type="InterPro" id="IPR000182">
    <property type="entry name" value="GNAT_dom"/>
</dbReference>
<accession>A0AAV5QM58</accession>
<dbReference type="AlphaFoldDB" id="A0AAV5QM58"/>
<comment type="similarity">
    <text evidence="3">Belongs to the acetyltransferase family. MAK3 subfamily.</text>
</comment>
<dbReference type="PANTHER" id="PTHR45896">
    <property type="entry name" value="N-ALPHA-ACETYLTRANSFERASE 30"/>
    <property type="match status" value="1"/>
</dbReference>
<dbReference type="EMBL" id="BTFZ01000011">
    <property type="protein sequence ID" value="GMM35814.1"/>
    <property type="molecule type" value="Genomic_DNA"/>
</dbReference>
<dbReference type="SUPFAM" id="SSF55729">
    <property type="entry name" value="Acyl-CoA N-acyltransferases (Nat)"/>
    <property type="match status" value="1"/>
</dbReference>
<name>A0AAV5QM58_9ASCO</name>
<dbReference type="PROSITE" id="PS51186">
    <property type="entry name" value="GNAT"/>
    <property type="match status" value="1"/>
</dbReference>
<evidence type="ECO:0000256" key="3">
    <source>
        <dbReference type="ARBA" id="ARBA00024025"/>
    </source>
</evidence>
<dbReference type="FunFam" id="3.40.630.30:FF:000091">
    <property type="entry name" value="Peptide alpha-N-acetyltransferase"/>
    <property type="match status" value="1"/>
</dbReference>
<evidence type="ECO:0000259" key="4">
    <source>
        <dbReference type="PROSITE" id="PS51186"/>
    </source>
</evidence>
<dbReference type="RefSeq" id="XP_064852810.1">
    <property type="nucleotide sequence ID" value="XM_064996738.1"/>
</dbReference>
<dbReference type="InterPro" id="IPR016181">
    <property type="entry name" value="Acyl_CoA_acyltransferase"/>
</dbReference>
<dbReference type="GO" id="GO:0031417">
    <property type="term" value="C:NatC complex"/>
    <property type="evidence" value="ECO:0007669"/>
    <property type="project" value="TreeGrafter"/>
</dbReference>